<evidence type="ECO:0000259" key="3">
    <source>
        <dbReference type="SMART" id="SM00199"/>
    </source>
</evidence>
<accession>A0ABU7CY27</accession>
<evidence type="ECO:0000313" key="5">
    <source>
        <dbReference type="Proteomes" id="UP001352852"/>
    </source>
</evidence>
<dbReference type="SUPFAM" id="SSF54117">
    <property type="entry name" value="Interleukin 8-like chemokines"/>
    <property type="match status" value="1"/>
</dbReference>
<dbReference type="PRINTS" id="PR00436">
    <property type="entry name" value="INTERLEUKIN8"/>
</dbReference>
<dbReference type="PRINTS" id="PR00437">
    <property type="entry name" value="SMALLCYTKCXC"/>
</dbReference>
<reference evidence="4 5" key="1">
    <citation type="submission" date="2021-06" db="EMBL/GenBank/DDBJ databases">
        <authorList>
            <person name="Palmer J.M."/>
        </authorList>
    </citation>
    <scope>NUCLEOTIDE SEQUENCE [LARGE SCALE GENOMIC DNA]</scope>
    <source>
        <strain evidence="4 5">CL_MEX2019</strain>
        <tissue evidence="4">Muscle</tissue>
    </source>
</reference>
<dbReference type="InterPro" id="IPR036048">
    <property type="entry name" value="Interleukin_8-like_sf"/>
</dbReference>
<dbReference type="InterPro" id="IPR001089">
    <property type="entry name" value="Chemokine_CXC"/>
</dbReference>
<dbReference type="Gene3D" id="2.40.50.40">
    <property type="match status" value="1"/>
</dbReference>
<dbReference type="EMBL" id="JAHUTJ010008277">
    <property type="protein sequence ID" value="MED6266428.1"/>
    <property type="molecule type" value="Genomic_DNA"/>
</dbReference>
<organism evidence="4 5">
    <name type="scientific">Characodon lateralis</name>
    <dbReference type="NCBI Taxonomy" id="208331"/>
    <lineage>
        <taxon>Eukaryota</taxon>
        <taxon>Metazoa</taxon>
        <taxon>Chordata</taxon>
        <taxon>Craniata</taxon>
        <taxon>Vertebrata</taxon>
        <taxon>Euteleostomi</taxon>
        <taxon>Actinopterygii</taxon>
        <taxon>Neopterygii</taxon>
        <taxon>Teleostei</taxon>
        <taxon>Neoteleostei</taxon>
        <taxon>Acanthomorphata</taxon>
        <taxon>Ovalentaria</taxon>
        <taxon>Atherinomorphae</taxon>
        <taxon>Cyprinodontiformes</taxon>
        <taxon>Goodeidae</taxon>
        <taxon>Characodon</taxon>
    </lineage>
</organism>
<evidence type="ECO:0000256" key="2">
    <source>
        <dbReference type="SAM" id="SignalP"/>
    </source>
</evidence>
<feature type="domain" description="Chemokine interleukin-8-like" evidence="3">
    <location>
        <begin position="22"/>
        <end position="79"/>
    </location>
</feature>
<gene>
    <name evidence="4" type="ORF">CHARACLAT_002067</name>
</gene>
<evidence type="ECO:0000313" key="4">
    <source>
        <dbReference type="EMBL" id="MED6266428.1"/>
    </source>
</evidence>
<dbReference type="Pfam" id="PF00048">
    <property type="entry name" value="IL8"/>
    <property type="match status" value="1"/>
</dbReference>
<dbReference type="SMART" id="SM00199">
    <property type="entry name" value="SCY"/>
    <property type="match status" value="1"/>
</dbReference>
<dbReference type="InterPro" id="IPR001811">
    <property type="entry name" value="Chemokine_IL8-like_dom"/>
</dbReference>
<name>A0ABU7CY27_9TELE</name>
<keyword evidence="1" id="KW-0202">Cytokine</keyword>
<dbReference type="Proteomes" id="UP001352852">
    <property type="component" value="Unassembled WGS sequence"/>
</dbReference>
<proteinExistence type="predicted"/>
<protein>
    <recommendedName>
        <fullName evidence="3">Chemokine interleukin-8-like domain-containing protein</fullName>
    </recommendedName>
</protein>
<evidence type="ECO:0000256" key="1">
    <source>
        <dbReference type="ARBA" id="ARBA00022514"/>
    </source>
</evidence>
<comment type="caution">
    <text evidence="4">The sequence shown here is derived from an EMBL/GenBank/DDBJ whole genome shotgun (WGS) entry which is preliminary data.</text>
</comment>
<feature type="chain" id="PRO_5045805902" description="Chemokine interleukin-8-like domain-containing protein" evidence="2">
    <location>
        <begin position="20"/>
        <end position="105"/>
    </location>
</feature>
<keyword evidence="2" id="KW-0732">Signal</keyword>
<sequence length="105" mass="11499">MNPAIQCIVLLASISICSSAAIKNCQCVRTSQAIRRFLIIDVKVEPPRPYCSRSEVIVTLKDESKVCLDPKSQFTIRLLLTSTMIKASQKPSITTTAATSSVIKQ</sequence>
<feature type="signal peptide" evidence="2">
    <location>
        <begin position="1"/>
        <end position="19"/>
    </location>
</feature>
<keyword evidence="5" id="KW-1185">Reference proteome</keyword>